<keyword evidence="12" id="KW-1185">Reference proteome</keyword>
<feature type="compositionally biased region" description="Polar residues" evidence="8">
    <location>
        <begin position="373"/>
        <end position="396"/>
    </location>
</feature>
<dbReference type="Pfam" id="PF26138">
    <property type="entry name" value="DUF8040"/>
    <property type="match status" value="1"/>
</dbReference>
<evidence type="ECO:0000256" key="4">
    <source>
        <dbReference type="ARBA" id="ARBA00022722"/>
    </source>
</evidence>
<comment type="caution">
    <text evidence="11">The sequence shown here is derived from an EMBL/GenBank/DDBJ whole genome shotgun (WGS) entry which is preliminary data.</text>
</comment>
<evidence type="ECO:0000256" key="5">
    <source>
        <dbReference type="ARBA" id="ARBA00022723"/>
    </source>
</evidence>
<comment type="similarity">
    <text evidence="3">Belongs to the HARBI1 family.</text>
</comment>
<evidence type="ECO:0000256" key="8">
    <source>
        <dbReference type="SAM" id="MobiDB-lite"/>
    </source>
</evidence>
<evidence type="ECO:0000256" key="7">
    <source>
        <dbReference type="ARBA" id="ARBA00023242"/>
    </source>
</evidence>
<feature type="domain" description="DDE Tnp4" evidence="9">
    <location>
        <begin position="194"/>
        <end position="352"/>
    </location>
</feature>
<organism evidence="11 12">
    <name type="scientific">Puccinia coronata f. sp. avenae</name>
    <dbReference type="NCBI Taxonomy" id="200324"/>
    <lineage>
        <taxon>Eukaryota</taxon>
        <taxon>Fungi</taxon>
        <taxon>Dikarya</taxon>
        <taxon>Basidiomycota</taxon>
        <taxon>Pucciniomycotina</taxon>
        <taxon>Pucciniomycetes</taxon>
        <taxon>Pucciniales</taxon>
        <taxon>Pucciniaceae</taxon>
        <taxon>Puccinia</taxon>
    </lineage>
</organism>
<evidence type="ECO:0000256" key="1">
    <source>
        <dbReference type="ARBA" id="ARBA00001968"/>
    </source>
</evidence>
<dbReference type="PANTHER" id="PTHR22930">
    <property type="match status" value="1"/>
</dbReference>
<dbReference type="EMBL" id="PGCJ01001480">
    <property type="protein sequence ID" value="PLW05180.1"/>
    <property type="molecule type" value="Genomic_DNA"/>
</dbReference>
<keyword evidence="5" id="KW-0479">Metal-binding</keyword>
<dbReference type="OrthoDB" id="2502527at2759"/>
<feature type="region of interest" description="Disordered" evidence="8">
    <location>
        <begin position="364"/>
        <end position="405"/>
    </location>
</feature>
<evidence type="ECO:0000313" key="11">
    <source>
        <dbReference type="EMBL" id="PLW05180.1"/>
    </source>
</evidence>
<feature type="domain" description="DUF8040" evidence="10">
    <location>
        <begin position="59"/>
        <end position="151"/>
    </location>
</feature>
<comment type="subcellular location">
    <subcellularLocation>
        <location evidence="2">Nucleus</location>
    </subcellularLocation>
</comment>
<dbReference type="AlphaFoldDB" id="A0A2N5RW29"/>
<evidence type="ECO:0000313" key="12">
    <source>
        <dbReference type="Proteomes" id="UP000235388"/>
    </source>
</evidence>
<evidence type="ECO:0000256" key="2">
    <source>
        <dbReference type="ARBA" id="ARBA00004123"/>
    </source>
</evidence>
<dbReference type="Pfam" id="PF13359">
    <property type="entry name" value="DDE_Tnp_4"/>
    <property type="match status" value="1"/>
</dbReference>
<proteinExistence type="inferred from homology"/>
<gene>
    <name evidence="11" type="ORF">PCANC_28401</name>
</gene>
<dbReference type="InterPro" id="IPR058353">
    <property type="entry name" value="DUF8040"/>
</dbReference>
<dbReference type="Proteomes" id="UP000235388">
    <property type="component" value="Unassembled WGS sequence"/>
</dbReference>
<evidence type="ECO:0000256" key="6">
    <source>
        <dbReference type="ARBA" id="ARBA00022801"/>
    </source>
</evidence>
<keyword evidence="4" id="KW-0540">Nuclease</keyword>
<dbReference type="InterPro" id="IPR027806">
    <property type="entry name" value="HARBI1_dom"/>
</dbReference>
<dbReference type="InterPro" id="IPR045249">
    <property type="entry name" value="HARBI1-like"/>
</dbReference>
<keyword evidence="7" id="KW-0539">Nucleus</keyword>
<evidence type="ECO:0000259" key="10">
    <source>
        <dbReference type="Pfam" id="PF26138"/>
    </source>
</evidence>
<dbReference type="GO" id="GO:0005634">
    <property type="term" value="C:nucleus"/>
    <property type="evidence" value="ECO:0007669"/>
    <property type="project" value="UniProtKB-SubCell"/>
</dbReference>
<accession>A0A2N5RW29</accession>
<keyword evidence="6" id="KW-0378">Hydrolase</keyword>
<dbReference type="GO" id="GO:0046872">
    <property type="term" value="F:metal ion binding"/>
    <property type="evidence" value="ECO:0007669"/>
    <property type="project" value="UniProtKB-KW"/>
</dbReference>
<protein>
    <submittedName>
        <fullName evidence="11">Uncharacterized protein</fullName>
    </submittedName>
</protein>
<evidence type="ECO:0000256" key="3">
    <source>
        <dbReference type="ARBA" id="ARBA00006958"/>
    </source>
</evidence>
<evidence type="ECO:0000259" key="9">
    <source>
        <dbReference type="Pfam" id="PF13359"/>
    </source>
</evidence>
<dbReference type="PANTHER" id="PTHR22930:SF221">
    <property type="entry name" value="NUCLEASE HARBI1"/>
    <property type="match status" value="1"/>
</dbReference>
<sequence>MDLNTMSQQQMQLSFHRAHHILVIRRRGLLGLERAKMLFLAYQMYTHLTKAKPIRKHISILTGAMWVDELIRNENPSSFYENMGMSVPTFMKLKDLLEEHGVLCDSKYVTATEKLATLLYMLITGLSNRKLQQRFQRSASTISIIINQLINDLSTHRLLVCKFIKLPAEGSGTPEEIQNNPKLSPYFDDCIGAVDGSHIPVYVDDQTRYINRKGYASQNILAVCNFNMEFTFVMPGWEGSAHDGRLWDSARLKALRIPKGKWLLGDAGFPLSDSCLIPYRATKYHLKDWDVVGGKKPQTPQELFNLRHSSARNVIERIFGVIKSRFQVIATGCKYNISTQVKVIIVMTFLHNFIRVTEPRNSRLSEDSLDRLNGSNSLDTQQPDTVEYGTSHTSGITRAESSRASIKRDEIAQQMWNDYQKVLRHRQRHGQS</sequence>
<reference evidence="11 12" key="1">
    <citation type="submission" date="2017-11" db="EMBL/GenBank/DDBJ databases">
        <title>De novo assembly and phasing of dikaryotic genomes from two isolates of Puccinia coronata f. sp. avenae, the causal agent of oat crown rust.</title>
        <authorList>
            <person name="Miller M.E."/>
            <person name="Zhang Y."/>
            <person name="Omidvar V."/>
            <person name="Sperschneider J."/>
            <person name="Schwessinger B."/>
            <person name="Raley C."/>
            <person name="Palmer J.M."/>
            <person name="Garnica D."/>
            <person name="Upadhyaya N."/>
            <person name="Rathjen J."/>
            <person name="Taylor J.M."/>
            <person name="Park R.F."/>
            <person name="Dodds P.N."/>
            <person name="Hirsch C.D."/>
            <person name="Kianian S.F."/>
            <person name="Figueroa M."/>
        </authorList>
    </citation>
    <scope>NUCLEOTIDE SEQUENCE [LARGE SCALE GENOMIC DNA]</scope>
    <source>
        <strain evidence="11">12NC29</strain>
    </source>
</reference>
<dbReference type="GO" id="GO:0016787">
    <property type="term" value="F:hydrolase activity"/>
    <property type="evidence" value="ECO:0007669"/>
    <property type="project" value="UniProtKB-KW"/>
</dbReference>
<dbReference type="GO" id="GO:0004518">
    <property type="term" value="F:nuclease activity"/>
    <property type="evidence" value="ECO:0007669"/>
    <property type="project" value="UniProtKB-KW"/>
</dbReference>
<comment type="cofactor">
    <cofactor evidence="1">
        <name>a divalent metal cation</name>
        <dbReference type="ChEBI" id="CHEBI:60240"/>
    </cofactor>
</comment>
<name>A0A2N5RW29_9BASI</name>